<name>Q7WYL7_LYSSH</name>
<accession>Q7WYL7</accession>
<geneLocation type="plasmid" evidence="1">
    <name>pLG</name>
</geneLocation>
<reference evidence="1" key="2">
    <citation type="journal article" date="2007" name="Plasmid">
        <title>Characterization of a cryptic plasmid from Bacillus sphaericus strain LP1-G.</title>
        <authorList>
            <person name="Wu E."/>
            <person name="Jun L."/>
            <person name="Yuan Y."/>
            <person name="Yan J."/>
            <person name="Berry C."/>
            <person name="Yuan Z."/>
        </authorList>
    </citation>
    <scope>NUCLEOTIDE SEQUENCE</scope>
    <source>
        <plasmid evidence="1">pLG</plasmid>
    </source>
</reference>
<dbReference type="EMBL" id="AY325804">
    <property type="protein sequence ID" value="AAP86231.1"/>
    <property type="molecule type" value="Genomic_DNA"/>
</dbReference>
<dbReference type="AlphaFoldDB" id="Q7WYL7"/>
<evidence type="ECO:0000313" key="1">
    <source>
        <dbReference type="EMBL" id="AAP86231.1"/>
    </source>
</evidence>
<proteinExistence type="predicted"/>
<protein>
    <submittedName>
        <fullName evidence="1">LP1G.23</fullName>
    </submittedName>
</protein>
<keyword evidence="1" id="KW-0614">Plasmid</keyword>
<organism evidence="1">
    <name type="scientific">Lysinibacillus sphaericus</name>
    <name type="common">Bacillus sphaericus</name>
    <dbReference type="NCBI Taxonomy" id="1421"/>
    <lineage>
        <taxon>Bacteria</taxon>
        <taxon>Bacillati</taxon>
        <taxon>Bacillota</taxon>
        <taxon>Bacilli</taxon>
        <taxon>Bacillales</taxon>
        <taxon>Bacillaceae</taxon>
        <taxon>Lysinibacillus</taxon>
    </lineage>
</organism>
<dbReference type="RefSeq" id="WP_011154347.1">
    <property type="nucleotide sequence ID" value="NC_005242.1"/>
</dbReference>
<sequence length="126" mass="14589">MFLKQKKASGKLYFALCESVRKEGKVVTKTIKSLGSVSKAEKILKDNADYNVYLDKFYEIVGTKKCRDKNVGTKKYRLIDEDGDFLLQYYSGLGYGKPMIFWSMDDAEKERIAWKEHNCVYSVVPF</sequence>
<reference evidence="1" key="1">
    <citation type="submission" date="2003-06" db="EMBL/GenBank/DDBJ databases">
        <title>Nucleotide sequence and replication properties of Bacillus sphaericus cryptic plasmid pLG.</title>
        <authorList>
            <person name="Liang J."/>
            <person name="Yuan Z."/>
            <person name="Yang Y."/>
            <person name="Xue J."/>
            <person name="Berry C."/>
            <person name="Cai Q."/>
        </authorList>
    </citation>
    <scope>NUCLEOTIDE SEQUENCE</scope>
    <source>
        <plasmid evidence="1">pLG</plasmid>
    </source>
</reference>